<dbReference type="AlphaFoldDB" id="A0A4Q9MJ15"/>
<dbReference type="Proteomes" id="UP000292957">
    <property type="component" value="Unassembled WGS sequence"/>
</dbReference>
<dbReference type="PRINTS" id="PR00420">
    <property type="entry name" value="RNGMNOXGNASE"/>
</dbReference>
<dbReference type="SUPFAM" id="SSF51905">
    <property type="entry name" value="FAD/NAD(P)-binding domain"/>
    <property type="match status" value="1"/>
</dbReference>
<keyword evidence="4" id="KW-0812">Transmembrane</keyword>
<evidence type="ECO:0000313" key="6">
    <source>
        <dbReference type="EMBL" id="TBU25906.1"/>
    </source>
</evidence>
<dbReference type="InterPro" id="IPR006905">
    <property type="entry name" value="Flavin_halogenase"/>
</dbReference>
<dbReference type="GO" id="GO:0071949">
    <property type="term" value="F:FAD binding"/>
    <property type="evidence" value="ECO:0007669"/>
    <property type="project" value="InterPro"/>
</dbReference>
<dbReference type="PANTHER" id="PTHR46720">
    <property type="entry name" value="HYDROXYLASE, PUTATIVE (AFU_ORTHOLOGUE AFUA_3G01460)-RELATED"/>
    <property type="match status" value="1"/>
</dbReference>
<dbReference type="SUPFAM" id="SSF54373">
    <property type="entry name" value="FAD-linked reductases, C-terminal domain"/>
    <property type="match status" value="1"/>
</dbReference>
<dbReference type="GO" id="GO:0004497">
    <property type="term" value="F:monooxygenase activity"/>
    <property type="evidence" value="ECO:0007669"/>
    <property type="project" value="InterPro"/>
</dbReference>
<proteinExistence type="predicted"/>
<dbReference type="InterPro" id="IPR051104">
    <property type="entry name" value="FAD_monoxygenase"/>
</dbReference>
<dbReference type="Gene3D" id="3.50.50.60">
    <property type="entry name" value="FAD/NAD(P)-binding domain"/>
    <property type="match status" value="1"/>
</dbReference>
<organism evidence="6">
    <name type="scientific">Dichomitus squalens</name>
    <dbReference type="NCBI Taxonomy" id="114155"/>
    <lineage>
        <taxon>Eukaryota</taxon>
        <taxon>Fungi</taxon>
        <taxon>Dikarya</taxon>
        <taxon>Basidiomycota</taxon>
        <taxon>Agaricomycotina</taxon>
        <taxon>Agaricomycetes</taxon>
        <taxon>Polyporales</taxon>
        <taxon>Polyporaceae</taxon>
        <taxon>Dichomitus</taxon>
    </lineage>
</organism>
<protein>
    <recommendedName>
        <fullName evidence="5">FAD-binding domain-containing protein</fullName>
    </recommendedName>
</protein>
<evidence type="ECO:0000256" key="3">
    <source>
        <dbReference type="ARBA" id="ARBA00023002"/>
    </source>
</evidence>
<name>A0A4Q9MJ15_9APHY</name>
<keyword evidence="1" id="KW-0285">Flavoprotein</keyword>
<feature type="domain" description="FAD-binding" evidence="5">
    <location>
        <begin position="355"/>
        <end position="421"/>
    </location>
</feature>
<reference evidence="6" key="1">
    <citation type="submission" date="2019-01" db="EMBL/GenBank/DDBJ databases">
        <title>Draft genome sequences of three monokaryotic isolates of the white-rot basidiomycete fungus Dichomitus squalens.</title>
        <authorList>
            <consortium name="DOE Joint Genome Institute"/>
            <person name="Lopez S.C."/>
            <person name="Andreopoulos B."/>
            <person name="Pangilinan J."/>
            <person name="Lipzen A."/>
            <person name="Riley R."/>
            <person name="Ahrendt S."/>
            <person name="Ng V."/>
            <person name="Barry K."/>
            <person name="Daum C."/>
            <person name="Grigoriev I.V."/>
            <person name="Hilden K.S."/>
            <person name="Makela M.R."/>
            <person name="de Vries R.P."/>
        </authorList>
    </citation>
    <scope>NUCLEOTIDE SEQUENCE [LARGE SCALE GENOMIC DNA]</scope>
    <source>
        <strain evidence="6">OM18370.1</strain>
    </source>
</reference>
<dbReference type="Pfam" id="PF04820">
    <property type="entry name" value="Trp_halogenase"/>
    <property type="match status" value="1"/>
</dbReference>
<dbReference type="InterPro" id="IPR036188">
    <property type="entry name" value="FAD/NAD-bd_sf"/>
</dbReference>
<keyword evidence="2" id="KW-0274">FAD</keyword>
<keyword evidence="4" id="KW-0472">Membrane</keyword>
<feature type="transmembrane region" description="Helical" evidence="4">
    <location>
        <begin position="12"/>
        <end position="31"/>
    </location>
</feature>
<gene>
    <name evidence="6" type="ORF">BD311DRAFT_726949</name>
</gene>
<dbReference type="PANTHER" id="PTHR46720:SF3">
    <property type="entry name" value="FAD-BINDING DOMAIN-CONTAINING PROTEIN-RELATED"/>
    <property type="match status" value="1"/>
</dbReference>
<evidence type="ECO:0000256" key="2">
    <source>
        <dbReference type="ARBA" id="ARBA00022827"/>
    </source>
</evidence>
<sequence length="512" mass="56890">MPDGSPAAKPRFRLAIIGGGIAGLTLAVALGRFEQARSPIQVDLYESGPEITTVGAGISVWPRTWAVMRALGLYDQLASQAVKAADGKDDDIKPGFVFRKSDWPREGYEFGRVMVPSGSTTMHRAEMVDVLVRNIPASCAVHTSKRLVKYTDSGTSYTLHFADGTKATADVIVGADGIKSKTRAAMYDYAHQRECAKKGIVKKEECERCKKAVPKWTGTIAYRYLIPSENLREIEPKHHALECVSPLSYSGKGKVRRTLHGPSSHRLIMLACMNIQHIITYPISHGKYLNFVGFVTVPDGEGTVYPHKWVRDAKKEDILSAYSGWEPEVDQMLSCVEKPTIWAIHVMEDLPFSVYGKVAIIGDAVHAMTTHFGAGGGQAIEDAYILGRWLADPRTTLSRVPDVLRIYQDVRLPFARKVVRDAAKAGLMYEFNYPGLYDGSPISASSEEQEVDLLKKPLDELGEAIRDLWRWQWEEKVDSQWDVAEARYLEVLKGGRAEKVKEKGEGKTCVIM</sequence>
<keyword evidence="4" id="KW-1133">Transmembrane helix</keyword>
<dbReference type="EMBL" id="ML143453">
    <property type="protein sequence ID" value="TBU25906.1"/>
    <property type="molecule type" value="Genomic_DNA"/>
</dbReference>
<dbReference type="InterPro" id="IPR002938">
    <property type="entry name" value="FAD-bd"/>
</dbReference>
<evidence type="ECO:0000256" key="1">
    <source>
        <dbReference type="ARBA" id="ARBA00022630"/>
    </source>
</evidence>
<evidence type="ECO:0000259" key="5">
    <source>
        <dbReference type="Pfam" id="PF01494"/>
    </source>
</evidence>
<dbReference type="GO" id="GO:0044550">
    <property type="term" value="P:secondary metabolite biosynthetic process"/>
    <property type="evidence" value="ECO:0007669"/>
    <property type="project" value="TreeGrafter"/>
</dbReference>
<dbReference type="OrthoDB" id="417877at2759"/>
<evidence type="ECO:0000256" key="4">
    <source>
        <dbReference type="SAM" id="Phobius"/>
    </source>
</evidence>
<keyword evidence="3" id="KW-0560">Oxidoreductase</keyword>
<accession>A0A4Q9MJ15</accession>
<dbReference type="Pfam" id="PF01494">
    <property type="entry name" value="FAD_binding_3"/>
    <property type="match status" value="1"/>
</dbReference>